<dbReference type="Proteomes" id="UP001057375">
    <property type="component" value="Unassembled WGS sequence"/>
</dbReference>
<name>A0ABQ5JQJ3_9EUKA</name>
<keyword evidence="2" id="KW-1185">Reference proteome</keyword>
<gene>
    <name evidence="1" type="ORF">ADUPG1_010256</name>
</gene>
<reference evidence="1" key="1">
    <citation type="submission" date="2022-03" db="EMBL/GenBank/DDBJ databases">
        <title>Draft genome sequence of Aduncisulcus paluster, a free-living microaerophilic Fornicata.</title>
        <authorList>
            <person name="Yuyama I."/>
            <person name="Kume K."/>
            <person name="Tamura T."/>
            <person name="Inagaki Y."/>
            <person name="Hashimoto T."/>
        </authorList>
    </citation>
    <scope>NUCLEOTIDE SEQUENCE</scope>
    <source>
        <strain evidence="1">NY0171</strain>
    </source>
</reference>
<proteinExistence type="predicted"/>
<evidence type="ECO:0000313" key="2">
    <source>
        <dbReference type="Proteomes" id="UP001057375"/>
    </source>
</evidence>
<dbReference type="EMBL" id="BQXS01011504">
    <property type="protein sequence ID" value="GKT13374.1"/>
    <property type="molecule type" value="Genomic_DNA"/>
</dbReference>
<dbReference type="InterPro" id="IPR016024">
    <property type="entry name" value="ARM-type_fold"/>
</dbReference>
<sequence length="499" mass="57792">MRRYPDKKFFLHWTNILKNITLDEDNKRPHEGRSSQLWFVFHPVLDVIKDTDSKGVTFDDEAIVRCLLFFAHLSCIPSQAIEIHKCIKDDLLDSWFEMVKKNKEEKDDSAGVKCWSKLVSMLSEIPSIVPQLSPKFDDEMYWCMKNGGWRNYYSRYLGNCFASLKKWKELIDSIKKCSDSESTAELFDEHRDEILSVFLAYQSKSEIEEHKKEIILCFLCLELFVIHVISGTNIYLPNSDLNDLIDIFIDHLSRVEQVLEGDVDEEYCRICAGYTFKVKDKWDSFLPKISPTFTSKLEDKWDSFLPKISPSFQRILERGSEKKLGGDVALQLLMTLKNISISPTSSTRYSILTLIKPYIKDWLRIYNDCKCYGEWMIILSKITLSSDDETPEKSLCSEAWPLFHPILDVVKKEFVGNKIVGNGHEEVLHFFSNLCCDPSAAQEIYDNVEGLLDGWFAVFKDKDHMLGIHNWANLVSMFSTVSSLVPLISPKYDEDMECP</sequence>
<comment type="caution">
    <text evidence="1">The sequence shown here is derived from an EMBL/GenBank/DDBJ whole genome shotgun (WGS) entry which is preliminary data.</text>
</comment>
<protein>
    <submittedName>
        <fullName evidence="1">Uncharacterized protein</fullName>
    </submittedName>
</protein>
<accession>A0ABQ5JQJ3</accession>
<evidence type="ECO:0000313" key="1">
    <source>
        <dbReference type="EMBL" id="GKT13374.1"/>
    </source>
</evidence>
<dbReference type="SUPFAM" id="SSF48371">
    <property type="entry name" value="ARM repeat"/>
    <property type="match status" value="1"/>
</dbReference>
<organism evidence="1 2">
    <name type="scientific">Aduncisulcus paluster</name>
    <dbReference type="NCBI Taxonomy" id="2918883"/>
    <lineage>
        <taxon>Eukaryota</taxon>
        <taxon>Metamonada</taxon>
        <taxon>Carpediemonas-like organisms</taxon>
        <taxon>Aduncisulcus</taxon>
    </lineage>
</organism>